<dbReference type="Proteomes" id="UP000031843">
    <property type="component" value="Chromosome main"/>
</dbReference>
<accession>A0A0C4Y6Z1</accession>
<sequence>MGKTATFTRENLRRQIEWVLPLSVPELARLQTDINKMVHEVITTQREAGRVRRVKKGLYRWVGGPLE</sequence>
<dbReference type="EMBL" id="CP010536">
    <property type="protein sequence ID" value="AJG18805.1"/>
    <property type="molecule type" value="Genomic_DNA"/>
</dbReference>
<gene>
    <name evidence="1" type="ORF">RR42_m1403</name>
</gene>
<reference evidence="1 2" key="1">
    <citation type="journal article" date="2015" name="Genome Announc.">
        <title>Complete Genome Sequence of Cupriavidus basilensis 4G11, Isolated from the Oak Ridge Field Research Center Site.</title>
        <authorList>
            <person name="Ray J."/>
            <person name="Waters R.J."/>
            <person name="Skerker J.M."/>
            <person name="Kuehl J.V."/>
            <person name="Price M.N."/>
            <person name="Huang J."/>
            <person name="Chakraborty R."/>
            <person name="Arkin A.P."/>
            <person name="Deutschbauer A."/>
        </authorList>
    </citation>
    <scope>NUCLEOTIDE SEQUENCE [LARGE SCALE GENOMIC DNA]</scope>
    <source>
        <strain evidence="1">4G11</strain>
    </source>
</reference>
<evidence type="ECO:0000313" key="1">
    <source>
        <dbReference type="EMBL" id="AJG18805.1"/>
    </source>
</evidence>
<proteinExistence type="predicted"/>
<protein>
    <submittedName>
        <fullName evidence="1">Uncharacterized protein</fullName>
    </submittedName>
</protein>
<dbReference type="STRING" id="68895.RR42_m1403"/>
<dbReference type="AlphaFoldDB" id="A0A0C4Y6Z1"/>
<organism evidence="1 2">
    <name type="scientific">Cupriavidus basilensis</name>
    <dbReference type="NCBI Taxonomy" id="68895"/>
    <lineage>
        <taxon>Bacteria</taxon>
        <taxon>Pseudomonadati</taxon>
        <taxon>Pseudomonadota</taxon>
        <taxon>Betaproteobacteria</taxon>
        <taxon>Burkholderiales</taxon>
        <taxon>Burkholderiaceae</taxon>
        <taxon>Cupriavidus</taxon>
    </lineage>
</organism>
<dbReference type="KEGG" id="cbw:RR42_m1403"/>
<evidence type="ECO:0000313" key="2">
    <source>
        <dbReference type="Proteomes" id="UP000031843"/>
    </source>
</evidence>
<name>A0A0C4Y6Z1_9BURK</name>
<keyword evidence="2" id="KW-1185">Reference proteome</keyword>